<dbReference type="InterPro" id="IPR016164">
    <property type="entry name" value="FAD-linked_Oxase-like_C"/>
</dbReference>
<dbReference type="Pfam" id="PF02913">
    <property type="entry name" value="FAD-oxidase_C"/>
    <property type="match status" value="1"/>
</dbReference>
<dbReference type="Gene3D" id="3.30.70.2190">
    <property type="match status" value="1"/>
</dbReference>
<dbReference type="InterPro" id="IPR016166">
    <property type="entry name" value="FAD-bd_PCMH"/>
</dbReference>
<dbReference type="Gene3D" id="3.30.465.10">
    <property type="match status" value="1"/>
</dbReference>
<dbReference type="SUPFAM" id="SSF56176">
    <property type="entry name" value="FAD-binding/transporter-associated domain-like"/>
    <property type="match status" value="1"/>
</dbReference>
<dbReference type="RefSeq" id="WP_012871468.1">
    <property type="nucleotide sequence ID" value="NC_013523.1"/>
</dbReference>
<keyword evidence="2" id="KW-0285">Flavoprotein</keyword>
<dbReference type="InterPro" id="IPR016169">
    <property type="entry name" value="FAD-bd_PCMH_sub2"/>
</dbReference>
<dbReference type="GO" id="GO:0016491">
    <property type="term" value="F:oxidoreductase activity"/>
    <property type="evidence" value="ECO:0007669"/>
    <property type="project" value="UniProtKB-KW"/>
</dbReference>
<dbReference type="PROSITE" id="PS51387">
    <property type="entry name" value="FAD_PCMH"/>
    <property type="match status" value="1"/>
</dbReference>
<feature type="domain" description="FAD-binding PCMH-type" evidence="5">
    <location>
        <begin position="40"/>
        <end position="218"/>
    </location>
</feature>
<dbReference type="EMBL" id="CP001823">
    <property type="protein sequence ID" value="ACZ38421.1"/>
    <property type="molecule type" value="Genomic_DNA"/>
</dbReference>
<proteinExistence type="predicted"/>
<dbReference type="Gene3D" id="3.30.70.2740">
    <property type="match status" value="1"/>
</dbReference>
<dbReference type="GO" id="GO:0071949">
    <property type="term" value="F:FAD binding"/>
    <property type="evidence" value="ECO:0007669"/>
    <property type="project" value="InterPro"/>
</dbReference>
<gene>
    <name evidence="6" type="ordered locus">Sthe_0985</name>
</gene>
<dbReference type="PANTHER" id="PTHR42934:SF1">
    <property type="entry name" value="GLYCOLATE OXIDASE SUBUNIT GLCD"/>
    <property type="match status" value="1"/>
</dbReference>
<dbReference type="InterPro" id="IPR016171">
    <property type="entry name" value="Vanillyl_alc_oxidase_C-sub2"/>
</dbReference>
<dbReference type="STRING" id="479434.Sthe_0985"/>
<accession>D1C2F4</accession>
<dbReference type="InterPro" id="IPR036318">
    <property type="entry name" value="FAD-bd_PCMH-like_sf"/>
</dbReference>
<dbReference type="Pfam" id="PF01565">
    <property type="entry name" value="FAD_binding_4"/>
    <property type="match status" value="1"/>
</dbReference>
<sequence length="489" mass="51950">MDRAALRERLEAVVGASGVIADPTDLLVYEYDASDEAIAGRHRPDFVVLPESTAQVAEVVRLAREYGLPVTPRGAGTGLAGGAIAARGGIMVVMTRMNRIIEINERDRYAIVEPGVINLELSNTTTPRGYFFAPDPSSQRACTIGGNVANNSGGPHCLKYGVTSNHILGLEVVLPSGEVIWTGGPAPESPGFDLTGALVGSEGTLGIVTKVMVRLTRNPEAVSVLLAPFPTIDTASNAVSSIVAAGVLPAALEMMDQLSIQAVEAAFHAGYPTDAGAVLLVEIDGLQEAVAESSNAIADICRQHDAMEVRVAESAEEREALWFARKAAFGAMGRLTPNYYLQDATVPRTKLPETLAFVGELSREYRLRIANVFHAGDGNLHPLILFDRYEKGAIERVLNAGTDLLQYCVERGGTVSGEHGIGLEKKDYLTLIFSPDDLAAMAGLKRSFDPLEYFNPEKVFPTSFSCGEVAAIKESGVPVAGGLGLEDVV</sequence>
<dbReference type="Gene3D" id="3.30.43.10">
    <property type="entry name" value="Uridine Diphospho-n-acetylenolpyruvylglucosamine Reductase, domain 2"/>
    <property type="match status" value="1"/>
</dbReference>
<name>D1C2F4_SPHTD</name>
<dbReference type="eggNOG" id="COG0277">
    <property type="taxonomic scope" value="Bacteria"/>
</dbReference>
<evidence type="ECO:0000256" key="4">
    <source>
        <dbReference type="ARBA" id="ARBA00023002"/>
    </source>
</evidence>
<reference evidence="6 7" key="2">
    <citation type="journal article" date="2010" name="Stand. Genomic Sci.">
        <title>Complete genome sequence of Desulfohalobium retbaense type strain (HR(100)).</title>
        <authorList>
            <person name="Spring S."/>
            <person name="Nolan M."/>
            <person name="Lapidus A."/>
            <person name="Glavina Del Rio T."/>
            <person name="Copeland A."/>
            <person name="Tice H."/>
            <person name="Cheng J.F."/>
            <person name="Lucas S."/>
            <person name="Land M."/>
            <person name="Chen F."/>
            <person name="Bruce D."/>
            <person name="Goodwin L."/>
            <person name="Pitluck S."/>
            <person name="Ivanova N."/>
            <person name="Mavromatis K."/>
            <person name="Mikhailova N."/>
            <person name="Pati A."/>
            <person name="Chen A."/>
            <person name="Palaniappan K."/>
            <person name="Hauser L."/>
            <person name="Chang Y.J."/>
            <person name="Jeffries C.D."/>
            <person name="Munk C."/>
            <person name="Kiss H."/>
            <person name="Chain P."/>
            <person name="Han C."/>
            <person name="Brettin T."/>
            <person name="Detter J.C."/>
            <person name="Schuler E."/>
            <person name="Goker M."/>
            <person name="Rohde M."/>
            <person name="Bristow J."/>
            <person name="Eisen J.A."/>
            <person name="Markowitz V."/>
            <person name="Hugenholtz P."/>
            <person name="Kyrpides N.C."/>
            <person name="Klenk H.P."/>
        </authorList>
    </citation>
    <scope>NUCLEOTIDE SEQUENCE [LARGE SCALE GENOMIC DNA]</scope>
    <source>
        <strain evidence="7">ATCC 49802 / DSM 20745 / S 6022</strain>
    </source>
</reference>
<dbReference type="InParanoid" id="D1C2F4"/>
<dbReference type="InterPro" id="IPR006094">
    <property type="entry name" value="Oxid_FAD_bind_N"/>
</dbReference>
<dbReference type="InterPro" id="IPR016167">
    <property type="entry name" value="FAD-bd_PCMH_sub1"/>
</dbReference>
<dbReference type="HOGENOM" id="CLU_017779_9_2_0"/>
<dbReference type="InterPro" id="IPR004113">
    <property type="entry name" value="FAD-bd_oxidored_4_C"/>
</dbReference>
<evidence type="ECO:0000259" key="5">
    <source>
        <dbReference type="PROSITE" id="PS51387"/>
    </source>
</evidence>
<keyword evidence="7" id="KW-1185">Reference proteome</keyword>
<dbReference type="PANTHER" id="PTHR42934">
    <property type="entry name" value="GLYCOLATE OXIDASE SUBUNIT GLCD"/>
    <property type="match status" value="1"/>
</dbReference>
<dbReference type="KEGG" id="sti:Sthe_0985"/>
<evidence type="ECO:0000256" key="3">
    <source>
        <dbReference type="ARBA" id="ARBA00022827"/>
    </source>
</evidence>
<dbReference type="Proteomes" id="UP000002027">
    <property type="component" value="Chromosome 1"/>
</dbReference>
<evidence type="ECO:0000256" key="1">
    <source>
        <dbReference type="ARBA" id="ARBA00001974"/>
    </source>
</evidence>
<dbReference type="OrthoDB" id="9767256at2"/>
<protein>
    <submittedName>
        <fullName evidence="6">FAD linked oxidase domain protein</fullName>
    </submittedName>
</protein>
<dbReference type="FunCoup" id="D1C2F4">
    <property type="interactions" value="382"/>
</dbReference>
<organism evidence="6 7">
    <name type="scientific">Sphaerobacter thermophilus (strain ATCC 49802 / DSM 20745 / KCCM 41009 / NCIMB 13125 / S 6022)</name>
    <dbReference type="NCBI Taxonomy" id="479434"/>
    <lineage>
        <taxon>Bacteria</taxon>
        <taxon>Pseudomonadati</taxon>
        <taxon>Thermomicrobiota</taxon>
        <taxon>Thermomicrobia</taxon>
        <taxon>Sphaerobacterales</taxon>
        <taxon>Sphaerobacterineae</taxon>
        <taxon>Sphaerobacteraceae</taxon>
        <taxon>Sphaerobacter</taxon>
    </lineage>
</organism>
<dbReference type="InterPro" id="IPR051914">
    <property type="entry name" value="FAD-linked_OxidoTrans_Type4"/>
</dbReference>
<evidence type="ECO:0000313" key="7">
    <source>
        <dbReference type="Proteomes" id="UP000002027"/>
    </source>
</evidence>
<comment type="cofactor">
    <cofactor evidence="1">
        <name>FAD</name>
        <dbReference type="ChEBI" id="CHEBI:57692"/>
    </cofactor>
</comment>
<evidence type="ECO:0000256" key="2">
    <source>
        <dbReference type="ARBA" id="ARBA00022630"/>
    </source>
</evidence>
<evidence type="ECO:0000313" key="6">
    <source>
        <dbReference type="EMBL" id="ACZ38421.1"/>
    </source>
</evidence>
<dbReference type="SUPFAM" id="SSF55103">
    <property type="entry name" value="FAD-linked oxidases, C-terminal domain"/>
    <property type="match status" value="1"/>
</dbReference>
<dbReference type="AlphaFoldDB" id="D1C2F4"/>
<dbReference type="Gene3D" id="1.10.45.10">
    <property type="entry name" value="Vanillyl-alcohol Oxidase, Chain A, domain 4"/>
    <property type="match status" value="1"/>
</dbReference>
<keyword evidence="3" id="KW-0274">FAD</keyword>
<keyword evidence="4" id="KW-0560">Oxidoreductase</keyword>
<reference evidence="7" key="1">
    <citation type="submission" date="2009-11" db="EMBL/GenBank/DDBJ databases">
        <title>The complete chromosome 1 of Sphaerobacter thermophilus DSM 20745.</title>
        <authorList>
            <person name="Lucas S."/>
            <person name="Copeland A."/>
            <person name="Lapidus A."/>
            <person name="Glavina del Rio T."/>
            <person name="Dalin E."/>
            <person name="Tice H."/>
            <person name="Bruce D."/>
            <person name="Goodwin L."/>
            <person name="Pitluck S."/>
            <person name="Kyrpides N."/>
            <person name="Mavromatis K."/>
            <person name="Ivanova N."/>
            <person name="Mikhailova N."/>
            <person name="LaButti K.M."/>
            <person name="Clum A."/>
            <person name="Sun H.I."/>
            <person name="Brettin T."/>
            <person name="Detter J.C."/>
            <person name="Han C."/>
            <person name="Larimer F."/>
            <person name="Land M."/>
            <person name="Hauser L."/>
            <person name="Markowitz V."/>
            <person name="Cheng J.F."/>
            <person name="Hugenholtz P."/>
            <person name="Woyke T."/>
            <person name="Wu D."/>
            <person name="Steenblock K."/>
            <person name="Schneider S."/>
            <person name="Pukall R."/>
            <person name="Goeker M."/>
            <person name="Klenk H.P."/>
            <person name="Eisen J.A."/>
        </authorList>
    </citation>
    <scope>NUCLEOTIDE SEQUENCE [LARGE SCALE GENOMIC DNA]</scope>
    <source>
        <strain evidence="7">ATCC 49802 / DSM 20745 / S 6022</strain>
    </source>
</reference>